<feature type="domain" description="Snurportin-1 N-terminal" evidence="10">
    <location>
        <begin position="43"/>
        <end position="68"/>
    </location>
</feature>
<evidence type="ECO:0000256" key="4">
    <source>
        <dbReference type="ARBA" id="ARBA00007540"/>
    </source>
</evidence>
<dbReference type="CDD" id="cd09232">
    <property type="entry name" value="Snurportin-1_C"/>
    <property type="match status" value="1"/>
</dbReference>
<dbReference type="Proteomes" id="UP000279307">
    <property type="component" value="Chromosome 2"/>
</dbReference>
<evidence type="ECO:0000256" key="5">
    <source>
        <dbReference type="ARBA" id="ARBA00016034"/>
    </source>
</evidence>
<sequence>MTTEILNNEAADNKISNREDIRRTFYKSRIRKDNIKLELDDDTPQEERRKLLLEYQKKHREEAFNTARGILKDIYFPDEEDGEESMDVEQYRSKSKYYGRPRHHLMMLSEWMTDVPQDLIENWIMVPCPEGKRSRLVAGKGITKVYSRKGDLCSTFHSALPGGNPNAHRHHYTVLDCIWVSSQSIYYILDVLSWRVQPFTNCEAAFRLHWIKTRISEVEELKERDTEDNAHPILPLPHIKCDSDLSVALNDLVPKLPPLDGLLFYHSKAYYNFGRTPLVTWLKPFMMPEVLGISAPSPLDEKPDNYVSFEDHVNNATRKIQRSKKVVRNFVSFSLSYDIYENVL</sequence>
<keyword evidence="9" id="KW-0539">Nucleus</keyword>
<evidence type="ECO:0000256" key="1">
    <source>
        <dbReference type="ARBA" id="ARBA00003975"/>
    </source>
</evidence>
<dbReference type="InterPro" id="IPR017336">
    <property type="entry name" value="Snurportin-1"/>
</dbReference>
<dbReference type="InterPro" id="IPR047857">
    <property type="entry name" value="Snurportin1_C"/>
</dbReference>
<protein>
    <recommendedName>
        <fullName evidence="5">Snurportin-1</fullName>
    </recommendedName>
</protein>
<evidence type="ECO:0000313" key="12">
    <source>
        <dbReference type="EMBL" id="RLU25334.1"/>
    </source>
</evidence>
<dbReference type="AlphaFoldDB" id="A0A3L8DXZ9"/>
<evidence type="ECO:0000256" key="9">
    <source>
        <dbReference type="ARBA" id="ARBA00023242"/>
    </source>
</evidence>
<evidence type="ECO:0000256" key="2">
    <source>
        <dbReference type="ARBA" id="ARBA00004123"/>
    </source>
</evidence>
<reference evidence="12" key="1">
    <citation type="journal article" date="2018" name="Genome Res.">
        <title>The genomic architecture and molecular evolution of ant odorant receptors.</title>
        <authorList>
            <person name="McKenzie S.K."/>
            <person name="Kronauer D.J.C."/>
        </authorList>
    </citation>
    <scope>NUCLEOTIDE SEQUENCE [LARGE SCALE GENOMIC DNA]</scope>
    <source>
        <strain evidence="12">Clonal line C1</strain>
    </source>
</reference>
<organism evidence="12">
    <name type="scientific">Ooceraea biroi</name>
    <name type="common">Clonal raider ant</name>
    <name type="synonym">Cerapachys biroi</name>
    <dbReference type="NCBI Taxonomy" id="2015173"/>
    <lineage>
        <taxon>Eukaryota</taxon>
        <taxon>Metazoa</taxon>
        <taxon>Ecdysozoa</taxon>
        <taxon>Arthropoda</taxon>
        <taxon>Hexapoda</taxon>
        <taxon>Insecta</taxon>
        <taxon>Pterygota</taxon>
        <taxon>Neoptera</taxon>
        <taxon>Endopterygota</taxon>
        <taxon>Hymenoptera</taxon>
        <taxon>Apocrita</taxon>
        <taxon>Aculeata</taxon>
        <taxon>Formicoidea</taxon>
        <taxon>Formicidae</taxon>
        <taxon>Dorylinae</taxon>
        <taxon>Ooceraea</taxon>
    </lineage>
</organism>
<keyword evidence="8" id="KW-0694">RNA-binding</keyword>
<name>A0A3L8DXZ9_OOCBI</name>
<proteinExistence type="inferred from homology"/>
<dbReference type="GO" id="GO:0005634">
    <property type="term" value="C:nucleus"/>
    <property type="evidence" value="ECO:0007669"/>
    <property type="project" value="UniProtKB-SubCell"/>
</dbReference>
<dbReference type="GO" id="GO:0061015">
    <property type="term" value="P:snRNA import into nucleus"/>
    <property type="evidence" value="ECO:0007669"/>
    <property type="project" value="InterPro"/>
</dbReference>
<gene>
    <name evidence="12" type="ORF">DMN91_001490</name>
</gene>
<dbReference type="Pfam" id="PF11538">
    <property type="entry name" value="Snurportin1"/>
    <property type="match status" value="1"/>
</dbReference>
<dbReference type="GO" id="GO:0003723">
    <property type="term" value="F:RNA binding"/>
    <property type="evidence" value="ECO:0007669"/>
    <property type="project" value="UniProtKB-KW"/>
</dbReference>
<comment type="subcellular location">
    <subcellularLocation>
        <location evidence="3">Cytoplasm</location>
    </subcellularLocation>
    <subcellularLocation>
        <location evidence="2">Nucleus</location>
    </subcellularLocation>
</comment>
<dbReference type="Gene3D" id="3.30.470.30">
    <property type="entry name" value="DNA ligase/mRNA capping enzyme"/>
    <property type="match status" value="1"/>
</dbReference>
<evidence type="ECO:0000256" key="8">
    <source>
        <dbReference type="ARBA" id="ARBA00022884"/>
    </source>
</evidence>
<dbReference type="PANTHER" id="PTHR13403:SF6">
    <property type="entry name" value="SNURPORTIN-1"/>
    <property type="match status" value="1"/>
</dbReference>
<evidence type="ECO:0000259" key="10">
    <source>
        <dbReference type="Pfam" id="PF11538"/>
    </source>
</evidence>
<keyword evidence="6" id="KW-0813">Transport</keyword>
<dbReference type="OrthoDB" id="10003593at2759"/>
<dbReference type="InterPro" id="IPR024721">
    <property type="entry name" value="Snurportin-1_N"/>
</dbReference>
<comment type="function">
    <text evidence="1">Functions as an U snRNP-specific nuclear import adapter. Involved in the trimethylguanosine (m3G)-cap-dependent nuclear import of U snRNPs. Binds specifically to the terminal m3G-cap U snRNAs.</text>
</comment>
<dbReference type="EMBL" id="QOIP01000002">
    <property type="protein sequence ID" value="RLU25334.1"/>
    <property type="molecule type" value="Genomic_DNA"/>
</dbReference>
<evidence type="ECO:0000256" key="3">
    <source>
        <dbReference type="ARBA" id="ARBA00004496"/>
    </source>
</evidence>
<accession>A0A3L8DXZ9</accession>
<keyword evidence="7" id="KW-0963">Cytoplasm</keyword>
<reference evidence="12" key="2">
    <citation type="submission" date="2018-07" db="EMBL/GenBank/DDBJ databases">
        <authorList>
            <person name="Mckenzie S.K."/>
            <person name="Kronauer D.J.C."/>
        </authorList>
    </citation>
    <scope>NUCLEOTIDE SEQUENCE</scope>
    <source>
        <strain evidence="12">Clonal line C1</strain>
    </source>
</reference>
<feature type="domain" description="Snurportin-1 m3G cap-binding" evidence="11">
    <location>
        <begin position="106"/>
        <end position="284"/>
    </location>
</feature>
<dbReference type="GO" id="GO:0005737">
    <property type="term" value="C:cytoplasm"/>
    <property type="evidence" value="ECO:0007669"/>
    <property type="project" value="UniProtKB-SubCell"/>
</dbReference>
<evidence type="ECO:0000259" key="11">
    <source>
        <dbReference type="Pfam" id="PF21974"/>
    </source>
</evidence>
<dbReference type="SUPFAM" id="SSF56091">
    <property type="entry name" value="DNA ligase/mRNA capping enzyme, catalytic domain"/>
    <property type="match status" value="1"/>
</dbReference>
<evidence type="ECO:0000256" key="7">
    <source>
        <dbReference type="ARBA" id="ARBA00022490"/>
    </source>
</evidence>
<dbReference type="Pfam" id="PF21974">
    <property type="entry name" value="SPN1_m3Gcap_bd"/>
    <property type="match status" value="1"/>
</dbReference>
<dbReference type="PANTHER" id="PTHR13403">
    <property type="entry name" value="SNURPORTIN1 RNUT1 PROTEIN RNA, U TRANSPORTER 1"/>
    <property type="match status" value="1"/>
</dbReference>
<comment type="similarity">
    <text evidence="4">Belongs to the snurportin family.</text>
</comment>
<comment type="caution">
    <text evidence="12">The sequence shown here is derived from an EMBL/GenBank/DDBJ whole genome shotgun (WGS) entry which is preliminary data.</text>
</comment>
<evidence type="ECO:0000256" key="6">
    <source>
        <dbReference type="ARBA" id="ARBA00022448"/>
    </source>
</evidence>